<organism evidence="7 8">
    <name type="scientific">Rhizobium aethiopicum</name>
    <dbReference type="NCBI Taxonomy" id="1138170"/>
    <lineage>
        <taxon>Bacteria</taxon>
        <taxon>Pseudomonadati</taxon>
        <taxon>Pseudomonadota</taxon>
        <taxon>Alphaproteobacteria</taxon>
        <taxon>Hyphomicrobiales</taxon>
        <taxon>Rhizobiaceae</taxon>
        <taxon>Rhizobium/Agrobacterium group</taxon>
        <taxon>Rhizobium</taxon>
    </lineage>
</organism>
<proteinExistence type="inferred from homology"/>
<dbReference type="EMBL" id="FMAJ01000004">
    <property type="protein sequence ID" value="SCB58499.1"/>
    <property type="molecule type" value="Genomic_DNA"/>
</dbReference>
<dbReference type="NCBIfam" id="TIGR01727">
    <property type="entry name" value="oligo_HPY"/>
    <property type="match status" value="1"/>
</dbReference>
<dbReference type="FunFam" id="3.40.50.300:FF:000016">
    <property type="entry name" value="Oligopeptide ABC transporter ATP-binding component"/>
    <property type="match status" value="1"/>
</dbReference>
<evidence type="ECO:0000313" key="8">
    <source>
        <dbReference type="Proteomes" id="UP000198723"/>
    </source>
</evidence>
<dbReference type="Pfam" id="PF00005">
    <property type="entry name" value="ABC_tran"/>
    <property type="match status" value="1"/>
</dbReference>
<dbReference type="Proteomes" id="UP000198723">
    <property type="component" value="Unassembled WGS sequence"/>
</dbReference>
<reference evidence="7 8" key="1">
    <citation type="submission" date="2016-08" db="EMBL/GenBank/DDBJ databases">
        <authorList>
            <person name="Seilhamer J.J."/>
        </authorList>
    </citation>
    <scope>NUCLEOTIDE SEQUENCE [LARGE SCALE GENOMIC DNA]</scope>
    <source>
        <strain evidence="7 8">HBR26</strain>
    </source>
</reference>
<accession>A0A1C3Y236</accession>
<evidence type="ECO:0000256" key="2">
    <source>
        <dbReference type="ARBA" id="ARBA00005417"/>
    </source>
</evidence>
<dbReference type="STRING" id="1138170.GA0061105_104428"/>
<dbReference type="Gene3D" id="3.40.50.300">
    <property type="entry name" value="P-loop containing nucleotide triphosphate hydrolases"/>
    <property type="match status" value="1"/>
</dbReference>
<evidence type="ECO:0000256" key="5">
    <source>
        <dbReference type="ARBA" id="ARBA00022840"/>
    </source>
</evidence>
<name>A0A1C3Y236_9HYPH</name>
<dbReference type="PANTHER" id="PTHR43776">
    <property type="entry name" value="TRANSPORT ATP-BINDING PROTEIN"/>
    <property type="match status" value="1"/>
</dbReference>
<dbReference type="RefSeq" id="WP_092750309.1">
    <property type="nucleotide sequence ID" value="NZ_FMAJ01000004.1"/>
</dbReference>
<dbReference type="InterPro" id="IPR013563">
    <property type="entry name" value="Oligopep_ABC_C"/>
</dbReference>
<dbReference type="AlphaFoldDB" id="A0A1C3Y236"/>
<sequence>MAAQPLLKVENLVKHFHVKLGAFGERSATVYALDNVDLDIMEGETLSLVGESGCGKSTTGFTILNLYKATSGKVVYKGQDLATLNEKQMRPFRRDLQIVFQDPYSTLNPRMTVGEAVGEPILFHKLCAKAELKERVATLLTDVGLPTRFAQRYPHELSGGQRQRVVIARALACQPKFIVCDEAISALDVSIQAQIINLLLDLQEKYGLTYLFIAHDLAVVRHISTRVGVMYLGRLAELATREELFDNPLHPYTRALLSAVPETDPELERSRQRQILQGDVPSPLNPPAGCRFHTRCPIAMDVCSKVIPAWKEARPGHLVACHAVNPGQAAVSPGQNV</sequence>
<dbReference type="InterPro" id="IPR003439">
    <property type="entry name" value="ABC_transporter-like_ATP-bd"/>
</dbReference>
<dbReference type="PROSITE" id="PS50893">
    <property type="entry name" value="ABC_TRANSPORTER_2"/>
    <property type="match status" value="1"/>
</dbReference>
<evidence type="ECO:0000313" key="7">
    <source>
        <dbReference type="EMBL" id="SCB58499.1"/>
    </source>
</evidence>
<dbReference type="PROSITE" id="PS00211">
    <property type="entry name" value="ABC_TRANSPORTER_1"/>
    <property type="match status" value="1"/>
</dbReference>
<dbReference type="GO" id="GO:0005524">
    <property type="term" value="F:ATP binding"/>
    <property type="evidence" value="ECO:0007669"/>
    <property type="project" value="UniProtKB-KW"/>
</dbReference>
<dbReference type="PANTHER" id="PTHR43776:SF7">
    <property type="entry name" value="D,D-DIPEPTIDE TRANSPORT ATP-BINDING PROTEIN DDPF-RELATED"/>
    <property type="match status" value="1"/>
</dbReference>
<dbReference type="InterPro" id="IPR027417">
    <property type="entry name" value="P-loop_NTPase"/>
</dbReference>
<keyword evidence="4" id="KW-0547">Nucleotide-binding</keyword>
<comment type="similarity">
    <text evidence="2">Belongs to the ABC transporter superfamily.</text>
</comment>
<dbReference type="InterPro" id="IPR017871">
    <property type="entry name" value="ABC_transporter-like_CS"/>
</dbReference>
<keyword evidence="3" id="KW-0813">Transport</keyword>
<dbReference type="SUPFAM" id="SSF52540">
    <property type="entry name" value="P-loop containing nucleoside triphosphate hydrolases"/>
    <property type="match status" value="1"/>
</dbReference>
<gene>
    <name evidence="7" type="ORF">GA0061105_104428</name>
</gene>
<evidence type="ECO:0000259" key="6">
    <source>
        <dbReference type="PROSITE" id="PS50893"/>
    </source>
</evidence>
<keyword evidence="5 7" id="KW-0067">ATP-binding</keyword>
<dbReference type="InterPro" id="IPR003593">
    <property type="entry name" value="AAA+_ATPase"/>
</dbReference>
<dbReference type="InterPro" id="IPR050319">
    <property type="entry name" value="ABC_transp_ATP-bind"/>
</dbReference>
<comment type="subcellular location">
    <subcellularLocation>
        <location evidence="1">Cell inner membrane</location>
        <topology evidence="1">Peripheral membrane protein</topology>
    </subcellularLocation>
</comment>
<feature type="domain" description="ABC transporter" evidence="6">
    <location>
        <begin position="7"/>
        <end position="257"/>
    </location>
</feature>
<protein>
    <submittedName>
        <fullName evidence="7">Peptide/nickel transport system ATP-binding protein</fullName>
    </submittedName>
</protein>
<evidence type="ECO:0000256" key="1">
    <source>
        <dbReference type="ARBA" id="ARBA00004417"/>
    </source>
</evidence>
<dbReference type="Pfam" id="PF08352">
    <property type="entry name" value="oligo_HPY"/>
    <property type="match status" value="1"/>
</dbReference>
<dbReference type="GO" id="GO:0055085">
    <property type="term" value="P:transmembrane transport"/>
    <property type="evidence" value="ECO:0007669"/>
    <property type="project" value="UniProtKB-ARBA"/>
</dbReference>
<dbReference type="CDD" id="cd03257">
    <property type="entry name" value="ABC_NikE_OppD_transporters"/>
    <property type="match status" value="1"/>
</dbReference>
<dbReference type="GO" id="GO:0005886">
    <property type="term" value="C:plasma membrane"/>
    <property type="evidence" value="ECO:0007669"/>
    <property type="project" value="UniProtKB-SubCell"/>
</dbReference>
<evidence type="ECO:0000256" key="3">
    <source>
        <dbReference type="ARBA" id="ARBA00022448"/>
    </source>
</evidence>
<evidence type="ECO:0000256" key="4">
    <source>
        <dbReference type="ARBA" id="ARBA00022741"/>
    </source>
</evidence>
<dbReference type="GO" id="GO:0015833">
    <property type="term" value="P:peptide transport"/>
    <property type="evidence" value="ECO:0007669"/>
    <property type="project" value="InterPro"/>
</dbReference>
<dbReference type="GO" id="GO:0016887">
    <property type="term" value="F:ATP hydrolysis activity"/>
    <property type="evidence" value="ECO:0007669"/>
    <property type="project" value="InterPro"/>
</dbReference>
<dbReference type="SMART" id="SM00382">
    <property type="entry name" value="AAA"/>
    <property type="match status" value="1"/>
</dbReference>